<organism evidence="1 2">
    <name type="scientific">Methylocaldum szegediense</name>
    <dbReference type="NCBI Taxonomy" id="73780"/>
    <lineage>
        <taxon>Bacteria</taxon>
        <taxon>Pseudomonadati</taxon>
        <taxon>Pseudomonadota</taxon>
        <taxon>Gammaproteobacteria</taxon>
        <taxon>Methylococcales</taxon>
        <taxon>Methylococcaceae</taxon>
        <taxon>Methylocaldum</taxon>
    </lineage>
</organism>
<reference evidence="1 2" key="1">
    <citation type="submission" date="2023-03" db="EMBL/GenBank/DDBJ databases">
        <authorList>
            <person name="Pearce D."/>
        </authorList>
    </citation>
    <scope>NUCLEOTIDE SEQUENCE [LARGE SCALE GENOMIC DNA]</scope>
    <source>
        <strain evidence="1">Msz</strain>
    </source>
</reference>
<dbReference type="EMBL" id="OX458333">
    <property type="protein sequence ID" value="CAI8854736.1"/>
    <property type="molecule type" value="Genomic_DNA"/>
</dbReference>
<evidence type="ECO:0000313" key="1">
    <source>
        <dbReference type="EMBL" id="CAI8854736.1"/>
    </source>
</evidence>
<proteinExistence type="predicted"/>
<gene>
    <name evidence="1" type="ORF">MSZNOR_2580</name>
</gene>
<keyword evidence="2" id="KW-1185">Reference proteome</keyword>
<accession>A0ABM9I2Y8</accession>
<name>A0ABM9I2Y8_9GAMM</name>
<sequence>MGIYSKDWAGPEMNDLDFEQVFGE</sequence>
<protein>
    <submittedName>
        <fullName evidence="1">Uncharacterized protein</fullName>
    </submittedName>
</protein>
<dbReference type="Proteomes" id="UP001162030">
    <property type="component" value="Chromosome"/>
</dbReference>
<evidence type="ECO:0000313" key="2">
    <source>
        <dbReference type="Proteomes" id="UP001162030"/>
    </source>
</evidence>